<dbReference type="SUPFAM" id="SSF64376">
    <property type="entry name" value="YlxR-like"/>
    <property type="match status" value="1"/>
</dbReference>
<evidence type="ECO:0000259" key="1">
    <source>
        <dbReference type="Pfam" id="PF04296"/>
    </source>
</evidence>
<sequence>MRMCAVTREKLPKKELVRLAVIEGKVVIDEKGKIRSRGLNLKPDLEVFDRLVKQNGIKRGLHVTLKAEEVEKLRKEFEEFVIGKSREKQVIRISSEKLNELLKVKNGK</sequence>
<name>A0A0G0QVI3_9BACT</name>
<dbReference type="InterPro" id="IPR037465">
    <property type="entry name" value="YlxR"/>
</dbReference>
<accession>A0A0G0QVI3</accession>
<dbReference type="Gene3D" id="3.30.1230.10">
    <property type="entry name" value="YlxR-like"/>
    <property type="match status" value="1"/>
</dbReference>
<dbReference type="Proteomes" id="UP000034799">
    <property type="component" value="Unassembled WGS sequence"/>
</dbReference>
<protein>
    <recommendedName>
        <fullName evidence="1">YlxR domain-containing protein</fullName>
    </recommendedName>
</protein>
<evidence type="ECO:0000313" key="3">
    <source>
        <dbReference type="Proteomes" id="UP000034799"/>
    </source>
</evidence>
<dbReference type="Pfam" id="PF04296">
    <property type="entry name" value="YlxR"/>
    <property type="match status" value="1"/>
</dbReference>
<dbReference type="STRING" id="1619100.UT34_C0002G0124"/>
<dbReference type="InterPro" id="IPR007393">
    <property type="entry name" value="YlxR_dom"/>
</dbReference>
<dbReference type="PANTHER" id="PTHR34215">
    <property type="entry name" value="BLL0784 PROTEIN"/>
    <property type="match status" value="1"/>
</dbReference>
<dbReference type="PANTHER" id="PTHR34215:SF1">
    <property type="entry name" value="YLXR DOMAIN-CONTAINING PROTEIN"/>
    <property type="match status" value="1"/>
</dbReference>
<reference evidence="2 3" key="1">
    <citation type="journal article" date="2015" name="Nature">
        <title>rRNA introns, odd ribosomes, and small enigmatic genomes across a large radiation of phyla.</title>
        <authorList>
            <person name="Brown C.T."/>
            <person name="Hug L.A."/>
            <person name="Thomas B.C."/>
            <person name="Sharon I."/>
            <person name="Castelle C.J."/>
            <person name="Singh A."/>
            <person name="Wilkins M.J."/>
            <person name="Williams K.H."/>
            <person name="Banfield J.F."/>
        </authorList>
    </citation>
    <scope>NUCLEOTIDE SEQUENCE [LARGE SCALE GENOMIC DNA]</scope>
</reference>
<comment type="caution">
    <text evidence="2">The sequence shown here is derived from an EMBL/GenBank/DDBJ whole genome shotgun (WGS) entry which is preliminary data.</text>
</comment>
<feature type="domain" description="YlxR" evidence="1">
    <location>
        <begin position="2"/>
        <end position="74"/>
    </location>
</feature>
<dbReference type="InterPro" id="IPR035931">
    <property type="entry name" value="YlxR-like_sf"/>
</dbReference>
<dbReference type="EMBL" id="LBWK01000002">
    <property type="protein sequence ID" value="KKR05617.1"/>
    <property type="molecule type" value="Genomic_DNA"/>
</dbReference>
<organism evidence="2 3">
    <name type="scientific">candidate division WS6 bacterium GW2011_GWF2_39_15</name>
    <dbReference type="NCBI Taxonomy" id="1619100"/>
    <lineage>
        <taxon>Bacteria</taxon>
        <taxon>Candidatus Dojkabacteria</taxon>
    </lineage>
</organism>
<dbReference type="AlphaFoldDB" id="A0A0G0QVI3"/>
<evidence type="ECO:0000313" key="2">
    <source>
        <dbReference type="EMBL" id="KKR05617.1"/>
    </source>
</evidence>
<proteinExistence type="predicted"/>
<gene>
    <name evidence="2" type="ORF">UT34_C0002G0124</name>
</gene>